<evidence type="ECO:0000256" key="5">
    <source>
        <dbReference type="ARBA" id="ARBA00023136"/>
    </source>
</evidence>
<dbReference type="GO" id="GO:0005886">
    <property type="term" value="C:plasma membrane"/>
    <property type="evidence" value="ECO:0007669"/>
    <property type="project" value="UniProtKB-SubCell"/>
</dbReference>
<accession>A0A0C9PLG9</accession>
<feature type="transmembrane region" description="Helical" evidence="6">
    <location>
        <begin position="167"/>
        <end position="190"/>
    </location>
</feature>
<comment type="caution">
    <text evidence="7">The sequence shown here is derived from an EMBL/GenBank/DDBJ whole genome shotgun (WGS) entry which is preliminary data.</text>
</comment>
<feature type="transmembrane region" description="Helical" evidence="6">
    <location>
        <begin position="105"/>
        <end position="124"/>
    </location>
</feature>
<dbReference type="Pfam" id="PF01943">
    <property type="entry name" value="Polysacc_synt"/>
    <property type="match status" value="1"/>
</dbReference>
<gene>
    <name evidence="7" type="ORF">LC0644_0360</name>
</gene>
<evidence type="ECO:0000256" key="1">
    <source>
        <dbReference type="ARBA" id="ARBA00004651"/>
    </source>
</evidence>
<dbReference type="PANTHER" id="PTHR30250">
    <property type="entry name" value="PST FAMILY PREDICTED COLANIC ACID TRANSPORTER"/>
    <property type="match status" value="1"/>
</dbReference>
<feature type="transmembrane region" description="Helical" evidence="6">
    <location>
        <begin position="450"/>
        <end position="471"/>
    </location>
</feature>
<keyword evidence="3 6" id="KW-0812">Transmembrane</keyword>
<feature type="transmembrane region" description="Helical" evidence="6">
    <location>
        <begin position="328"/>
        <end position="348"/>
    </location>
</feature>
<evidence type="ECO:0000313" key="7">
    <source>
        <dbReference type="EMBL" id="GAN35771.1"/>
    </source>
</evidence>
<dbReference type="AlphaFoldDB" id="A0A0C9PLG9"/>
<evidence type="ECO:0000313" key="8">
    <source>
        <dbReference type="Proteomes" id="UP000032552"/>
    </source>
</evidence>
<dbReference type="InterPro" id="IPR050833">
    <property type="entry name" value="Poly_Biosynth_Transport"/>
</dbReference>
<feature type="transmembrane region" description="Helical" evidence="6">
    <location>
        <begin position="136"/>
        <end position="155"/>
    </location>
</feature>
<feature type="transmembrane region" description="Helical" evidence="6">
    <location>
        <begin position="61"/>
        <end position="84"/>
    </location>
</feature>
<dbReference type="InterPro" id="IPR002797">
    <property type="entry name" value="Polysacc_synth"/>
</dbReference>
<feature type="transmembrane region" description="Helical" evidence="6">
    <location>
        <begin position="392"/>
        <end position="410"/>
    </location>
</feature>
<dbReference type="EMBL" id="BAYM01000020">
    <property type="protein sequence ID" value="GAN35771.1"/>
    <property type="molecule type" value="Genomic_DNA"/>
</dbReference>
<feature type="transmembrane region" description="Helical" evidence="6">
    <location>
        <begin position="354"/>
        <end position="371"/>
    </location>
</feature>
<dbReference type="Proteomes" id="UP000032552">
    <property type="component" value="Unassembled WGS sequence"/>
</dbReference>
<organism evidence="7 8">
    <name type="scientific">Lacticaseibacillus paracasei NRIC 0644</name>
    <dbReference type="NCBI Taxonomy" id="1435038"/>
    <lineage>
        <taxon>Bacteria</taxon>
        <taxon>Bacillati</taxon>
        <taxon>Bacillota</taxon>
        <taxon>Bacilli</taxon>
        <taxon>Lactobacillales</taxon>
        <taxon>Lactobacillaceae</taxon>
        <taxon>Lacticaseibacillus</taxon>
    </lineage>
</organism>
<feature type="transmembrane region" description="Helical" evidence="6">
    <location>
        <begin position="483"/>
        <end position="506"/>
    </location>
</feature>
<keyword evidence="4 6" id="KW-1133">Transmembrane helix</keyword>
<evidence type="ECO:0000256" key="6">
    <source>
        <dbReference type="SAM" id="Phobius"/>
    </source>
</evidence>
<evidence type="ECO:0000256" key="4">
    <source>
        <dbReference type="ARBA" id="ARBA00022989"/>
    </source>
</evidence>
<comment type="subcellular location">
    <subcellularLocation>
        <location evidence="1">Cell membrane</location>
        <topology evidence="1">Multi-pass membrane protein</topology>
    </subcellularLocation>
</comment>
<dbReference type="PANTHER" id="PTHR30250:SF26">
    <property type="entry name" value="PSMA PROTEIN"/>
    <property type="match status" value="1"/>
</dbReference>
<feature type="transmembrane region" description="Helical" evidence="6">
    <location>
        <begin position="196"/>
        <end position="217"/>
    </location>
</feature>
<proteinExistence type="predicted"/>
<reference evidence="8" key="1">
    <citation type="submission" date="2014-05" db="EMBL/GenBank/DDBJ databases">
        <title>Whole genome sequencing of Lactobacillus casei NRIC0644.</title>
        <authorList>
            <person name="Atarashi H."/>
            <person name="Yoshida Y."/>
            <person name="Fujimura S."/>
            <person name="Tanaka N."/>
            <person name="Shiwa Y."/>
            <person name="Yoshikawa H."/>
            <person name="Okada S."/>
            <person name="Nakagawa J."/>
        </authorList>
    </citation>
    <scope>NUCLEOTIDE SEQUENCE [LARGE SCALE GENOMIC DNA]</scope>
    <source>
        <strain evidence="8">NRIC0644</strain>
    </source>
</reference>
<evidence type="ECO:0000256" key="2">
    <source>
        <dbReference type="ARBA" id="ARBA00022475"/>
    </source>
</evidence>
<protein>
    <submittedName>
        <fullName evidence="7">Repeat unit transporter</fullName>
    </submittedName>
</protein>
<name>A0A0C9PLG9_LACPA</name>
<keyword evidence="2" id="KW-1003">Cell membrane</keyword>
<keyword evidence="5 6" id="KW-0472">Membrane</keyword>
<sequence length="526" mass="59069">MIKGSNNRGGENLKRSRLDYSIMNSGISTLIYVLRLVIQFVARSFFIRYLGEVYLGLNGLFTNILSLLSVAELGIGTSIIFALYKPLAVQDHEQVKSLMRLYKRAYEAIGLAIAAVGLAIMPFLKLIVNKDQHFENLYLIFLLFLANSVVSYFFTYKRSLITADQKAYIVSLNDFLFLLVTNVFQIVFLILTSNFIVYLIIQIISTIASNITISIIADRRYPYIKEKDVQKLDAGSVKEIKRNVIGNVSSKIGGQIVMGTDNILISAFVNLSAVGLYSNYTLIVNAIQNVCTQITNSITASIGNYAAERDAQSSYVLFKRHFFINHTLVFFTTTMLLTMINPFITWWVGGKYNLTFLTVVLIVANYAIQVYRNTGFAFIESFGLFWYQRTKAFIEAAINLSVSLILLGWFKLGINGVLLGTIVSSFGFVIWYEAYVVFKHAFHRNLAEFAKMLLTNMIQLAVATTIVYSVTNYALSLTNLTGIVGLALRAVIALLVTVVLYAVLYWRNDGTKYLLSIVKRILKVGA</sequence>
<evidence type="ECO:0000256" key="3">
    <source>
        <dbReference type="ARBA" id="ARBA00022692"/>
    </source>
</evidence>
<feature type="transmembrane region" description="Helical" evidence="6">
    <location>
        <begin position="416"/>
        <end position="438"/>
    </location>
</feature>
<feature type="transmembrane region" description="Helical" evidence="6">
    <location>
        <begin position="21"/>
        <end position="41"/>
    </location>
</feature>